<gene>
    <name evidence="1" type="ORF">FNW17_15850</name>
</gene>
<protein>
    <submittedName>
        <fullName evidence="1">Uncharacterized protein</fullName>
    </submittedName>
</protein>
<reference evidence="1 2" key="1">
    <citation type="submission" date="2019-07" db="EMBL/GenBank/DDBJ databases">
        <title>Novel species of Flavobacterium.</title>
        <authorList>
            <person name="Liu Q."/>
            <person name="Xin Y.-H."/>
        </authorList>
    </citation>
    <scope>NUCLEOTIDE SEQUENCE [LARGE SCALE GENOMIC DNA]</scope>
    <source>
        <strain evidence="1 2">LB3P56</strain>
    </source>
</reference>
<evidence type="ECO:0000313" key="2">
    <source>
        <dbReference type="Proteomes" id="UP000318585"/>
    </source>
</evidence>
<dbReference type="InterPro" id="IPR056510">
    <property type="entry name" value="WapI"/>
</dbReference>
<dbReference type="OrthoDB" id="665647at2"/>
<comment type="caution">
    <text evidence="1">The sequence shown here is derived from an EMBL/GenBank/DDBJ whole genome shotgun (WGS) entry which is preliminary data.</text>
</comment>
<dbReference type="Proteomes" id="UP000318585">
    <property type="component" value="Unassembled WGS sequence"/>
</dbReference>
<dbReference type="AlphaFoldDB" id="A0A553C5S4"/>
<evidence type="ECO:0000313" key="1">
    <source>
        <dbReference type="EMBL" id="TRX15890.1"/>
    </source>
</evidence>
<accession>A0A553C5S4</accession>
<dbReference type="EMBL" id="VJZR01000028">
    <property type="protein sequence ID" value="TRX15890.1"/>
    <property type="molecule type" value="Genomic_DNA"/>
</dbReference>
<sequence length="149" mass="16857">MSEEKTHFEISESGNLIRIELIGLNHPNAELDWDKNWIRGIVNVKAGAFSGEFKADFMTVDFVSFKNELAKLYEKLNGIATFYTLEEQVMVKVVGDGIGHLKADCVVMDNAGIGNRLEFEIDFDQTHIPKILNQLERITAKFPQIGKLK</sequence>
<organism evidence="1 2">
    <name type="scientific">Flavobacterium franklandianum</name>
    <dbReference type="NCBI Taxonomy" id="2594430"/>
    <lineage>
        <taxon>Bacteria</taxon>
        <taxon>Pseudomonadati</taxon>
        <taxon>Bacteroidota</taxon>
        <taxon>Flavobacteriia</taxon>
        <taxon>Flavobacteriales</taxon>
        <taxon>Flavobacteriaceae</taxon>
        <taxon>Flavobacterium</taxon>
    </lineage>
</organism>
<dbReference type="RefSeq" id="WP_144072162.1">
    <property type="nucleotide sequence ID" value="NZ_VJZR01000028.1"/>
</dbReference>
<proteinExistence type="predicted"/>
<name>A0A553C5S4_9FLAO</name>
<keyword evidence="2" id="KW-1185">Reference proteome</keyword>
<dbReference type="Pfam" id="PF24716">
    <property type="entry name" value="WapI"/>
    <property type="match status" value="1"/>
</dbReference>